<dbReference type="PANTHER" id="PTHR39426:SF1">
    <property type="entry name" value="HOMOLOGY TO DEATH-ON-CURING PROTEIN OF PHAGE P1"/>
    <property type="match status" value="1"/>
</dbReference>
<dbReference type="InterPro" id="IPR036597">
    <property type="entry name" value="Fido-like_dom_sf"/>
</dbReference>
<evidence type="ECO:0000259" key="1">
    <source>
        <dbReference type="PROSITE" id="PS51459"/>
    </source>
</evidence>
<gene>
    <name evidence="2" type="ORF">CH338_05115</name>
</gene>
<dbReference type="OrthoDB" id="9802752at2"/>
<feature type="domain" description="Fido" evidence="1">
    <location>
        <begin position="9"/>
        <end position="125"/>
    </location>
</feature>
<dbReference type="Pfam" id="PF02661">
    <property type="entry name" value="Fic"/>
    <property type="match status" value="1"/>
</dbReference>
<protein>
    <recommendedName>
        <fullName evidence="1">Fido domain-containing protein</fullName>
    </recommendedName>
</protein>
<dbReference type="AlphaFoldDB" id="A0A327KR99"/>
<name>A0A327KR99_9BRAD</name>
<dbReference type="Gene3D" id="1.20.120.1870">
    <property type="entry name" value="Fic/DOC protein, Fido domain"/>
    <property type="match status" value="1"/>
</dbReference>
<dbReference type="GO" id="GO:0016301">
    <property type="term" value="F:kinase activity"/>
    <property type="evidence" value="ECO:0007669"/>
    <property type="project" value="InterPro"/>
</dbReference>
<sequence>MLQNEPVWLVDDQVVTINRRLVQLTGEPHFVRDAGLLSSAVARPVHRWHYGDRDIVGLAGALLLGIGRNHPFAQGNKRTALSAASVFLLFNGYTFVAPDGEPLGRFIELSITGEIPEPVFLRTMQKCVITTLEWQAYKDSQD</sequence>
<proteinExistence type="predicted"/>
<accession>A0A327KR99</accession>
<dbReference type="EMBL" id="NPEU01000032">
    <property type="protein sequence ID" value="RAI40797.1"/>
    <property type="molecule type" value="Genomic_DNA"/>
</dbReference>
<reference evidence="2 3" key="1">
    <citation type="submission" date="2017-07" db="EMBL/GenBank/DDBJ databases">
        <title>Draft Genome Sequences of Select Purple Nonsulfur Bacteria.</title>
        <authorList>
            <person name="Lasarre B."/>
            <person name="Mckinlay J.B."/>
        </authorList>
    </citation>
    <scope>NUCLEOTIDE SEQUENCE [LARGE SCALE GENOMIC DNA]</scope>
    <source>
        <strain evidence="2 3">DSM 11907</strain>
    </source>
</reference>
<comment type="caution">
    <text evidence="2">The sequence shown here is derived from an EMBL/GenBank/DDBJ whole genome shotgun (WGS) entry which is preliminary data.</text>
</comment>
<keyword evidence="3" id="KW-1185">Reference proteome</keyword>
<organism evidence="2 3">
    <name type="scientific">Rhodoplanes elegans</name>
    <dbReference type="NCBI Taxonomy" id="29408"/>
    <lineage>
        <taxon>Bacteria</taxon>
        <taxon>Pseudomonadati</taxon>
        <taxon>Pseudomonadota</taxon>
        <taxon>Alphaproteobacteria</taxon>
        <taxon>Hyphomicrobiales</taxon>
        <taxon>Nitrobacteraceae</taxon>
        <taxon>Rhodoplanes</taxon>
    </lineage>
</organism>
<dbReference type="InterPro" id="IPR003812">
    <property type="entry name" value="Fido"/>
</dbReference>
<evidence type="ECO:0000313" key="2">
    <source>
        <dbReference type="EMBL" id="RAI40797.1"/>
    </source>
</evidence>
<dbReference type="SUPFAM" id="SSF140931">
    <property type="entry name" value="Fic-like"/>
    <property type="match status" value="1"/>
</dbReference>
<evidence type="ECO:0000313" key="3">
    <source>
        <dbReference type="Proteomes" id="UP000248863"/>
    </source>
</evidence>
<dbReference type="NCBIfam" id="TIGR01550">
    <property type="entry name" value="DOC_P1"/>
    <property type="match status" value="1"/>
</dbReference>
<dbReference type="InterPro" id="IPR053737">
    <property type="entry name" value="Type_II_TA_Toxin"/>
</dbReference>
<dbReference type="PROSITE" id="PS51459">
    <property type="entry name" value="FIDO"/>
    <property type="match status" value="1"/>
</dbReference>
<dbReference type="Proteomes" id="UP000248863">
    <property type="component" value="Unassembled WGS sequence"/>
</dbReference>
<dbReference type="PANTHER" id="PTHR39426">
    <property type="entry name" value="HOMOLOGY TO DEATH-ON-CURING PROTEIN OF PHAGE P1"/>
    <property type="match status" value="1"/>
</dbReference>
<dbReference type="InterPro" id="IPR006440">
    <property type="entry name" value="Doc"/>
</dbReference>